<dbReference type="EMBL" id="JAFKCU010000002">
    <property type="protein sequence ID" value="MBN7815660.1"/>
    <property type="molecule type" value="Genomic_DNA"/>
</dbReference>
<keyword evidence="3" id="KW-1185">Reference proteome</keyword>
<evidence type="ECO:0000256" key="1">
    <source>
        <dbReference type="SAM" id="SignalP"/>
    </source>
</evidence>
<proteinExistence type="predicted"/>
<dbReference type="RefSeq" id="WP_206586317.1">
    <property type="nucleotide sequence ID" value="NZ_JAFKCU010000002.1"/>
</dbReference>
<dbReference type="Gene3D" id="3.40.1260.10">
    <property type="entry name" value="DsrEFH-like"/>
    <property type="match status" value="1"/>
</dbReference>
<sequence>MKNLLVFCFTLLVSGTAFAQNPPVKIVFDVTSSDKSVHESAIRHIKLMSDLYPSSEFEMVLYSGSLPMVLKDESTVSKDLEMLAARENVSFKVCEMTMKRHEKTIANLIPGVGIVPDGILEIIMKQKEGWGYIKESK</sequence>
<protein>
    <submittedName>
        <fullName evidence="2">DsrE family protein</fullName>
    </submittedName>
</protein>
<dbReference type="SUPFAM" id="SSF75169">
    <property type="entry name" value="DsrEFH-like"/>
    <property type="match status" value="1"/>
</dbReference>
<evidence type="ECO:0000313" key="3">
    <source>
        <dbReference type="Proteomes" id="UP000664480"/>
    </source>
</evidence>
<comment type="caution">
    <text evidence="2">The sequence shown here is derived from an EMBL/GenBank/DDBJ whole genome shotgun (WGS) entry which is preliminary data.</text>
</comment>
<gene>
    <name evidence="2" type="ORF">J0A69_09480</name>
</gene>
<feature type="chain" id="PRO_5046426761" evidence="1">
    <location>
        <begin position="20"/>
        <end position="137"/>
    </location>
</feature>
<dbReference type="PANTHER" id="PTHR37691:SF1">
    <property type="entry name" value="BLR3518 PROTEIN"/>
    <property type="match status" value="1"/>
</dbReference>
<dbReference type="PANTHER" id="PTHR37691">
    <property type="entry name" value="BLR3518 PROTEIN"/>
    <property type="match status" value="1"/>
</dbReference>
<name>A0ABS3CEY2_9BACT</name>
<feature type="signal peptide" evidence="1">
    <location>
        <begin position="1"/>
        <end position="19"/>
    </location>
</feature>
<evidence type="ECO:0000313" key="2">
    <source>
        <dbReference type="EMBL" id="MBN7815660.1"/>
    </source>
</evidence>
<dbReference type="InterPro" id="IPR027396">
    <property type="entry name" value="DsrEFH-like"/>
</dbReference>
<organism evidence="2 3">
    <name type="scientific">Algoriphagus pacificus</name>
    <dbReference type="NCBI Taxonomy" id="2811234"/>
    <lineage>
        <taxon>Bacteria</taxon>
        <taxon>Pseudomonadati</taxon>
        <taxon>Bacteroidota</taxon>
        <taxon>Cytophagia</taxon>
        <taxon>Cytophagales</taxon>
        <taxon>Cyclobacteriaceae</taxon>
        <taxon>Algoriphagus</taxon>
    </lineage>
</organism>
<keyword evidence="1" id="KW-0732">Signal</keyword>
<reference evidence="2 3" key="1">
    <citation type="submission" date="2021-03" db="EMBL/GenBank/DDBJ databases">
        <title>novel species isolated from a fishpond in China.</title>
        <authorList>
            <person name="Lu H."/>
            <person name="Cai Z."/>
        </authorList>
    </citation>
    <scope>NUCLEOTIDE SEQUENCE [LARGE SCALE GENOMIC DNA]</scope>
    <source>
        <strain evidence="2 3">YJ13C</strain>
    </source>
</reference>
<dbReference type="Proteomes" id="UP000664480">
    <property type="component" value="Unassembled WGS sequence"/>
</dbReference>
<accession>A0ABS3CEY2</accession>